<dbReference type="EMBL" id="JAJJMB010003726">
    <property type="protein sequence ID" value="KAI3945860.1"/>
    <property type="molecule type" value="Genomic_DNA"/>
</dbReference>
<keyword evidence="2" id="KW-1185">Reference proteome</keyword>
<accession>A0AAD4TAK3</accession>
<evidence type="ECO:0000313" key="1">
    <source>
        <dbReference type="EMBL" id="KAI3945860.1"/>
    </source>
</evidence>
<sequence length="98" mass="10867">MRLEASGGFPGAFINDNQSVKMCVLYDKKLKDIICSTVTSTSTLAGSSVSNSGDFYWTEETFEMPHSDWSRPMFNSIQAVPGTDFLIIKSEEEAHSTF</sequence>
<dbReference type="Proteomes" id="UP001202328">
    <property type="component" value="Unassembled WGS sequence"/>
</dbReference>
<protein>
    <submittedName>
        <fullName evidence="1">Uncharacterized protein</fullName>
    </submittedName>
</protein>
<organism evidence="1 2">
    <name type="scientific">Papaver atlanticum</name>
    <dbReference type="NCBI Taxonomy" id="357466"/>
    <lineage>
        <taxon>Eukaryota</taxon>
        <taxon>Viridiplantae</taxon>
        <taxon>Streptophyta</taxon>
        <taxon>Embryophyta</taxon>
        <taxon>Tracheophyta</taxon>
        <taxon>Spermatophyta</taxon>
        <taxon>Magnoliopsida</taxon>
        <taxon>Ranunculales</taxon>
        <taxon>Papaveraceae</taxon>
        <taxon>Papaveroideae</taxon>
        <taxon>Papaver</taxon>
    </lineage>
</organism>
<evidence type="ECO:0000313" key="2">
    <source>
        <dbReference type="Proteomes" id="UP001202328"/>
    </source>
</evidence>
<comment type="caution">
    <text evidence="1">The sequence shown here is derived from an EMBL/GenBank/DDBJ whole genome shotgun (WGS) entry which is preliminary data.</text>
</comment>
<gene>
    <name evidence="1" type="ORF">MKW98_023134</name>
</gene>
<proteinExistence type="predicted"/>
<name>A0AAD4TAK3_9MAGN</name>
<reference evidence="1" key="1">
    <citation type="submission" date="2022-04" db="EMBL/GenBank/DDBJ databases">
        <title>A functionally conserved STORR gene fusion in Papaver species that diverged 16.8 million years ago.</title>
        <authorList>
            <person name="Catania T."/>
        </authorList>
    </citation>
    <scope>NUCLEOTIDE SEQUENCE</scope>
    <source>
        <strain evidence="1">S-188037</strain>
    </source>
</reference>
<dbReference type="AlphaFoldDB" id="A0AAD4TAK3"/>